<feature type="transmembrane region" description="Helical" evidence="9">
    <location>
        <begin position="130"/>
        <end position="149"/>
    </location>
</feature>
<keyword evidence="12" id="KW-1185">Reference proteome</keyword>
<evidence type="ECO:0000256" key="7">
    <source>
        <dbReference type="RuleBase" id="RU003346"/>
    </source>
</evidence>
<dbReference type="InterPro" id="IPR020846">
    <property type="entry name" value="MFS_dom"/>
</dbReference>
<dbReference type="GeneID" id="25415875"/>
<dbReference type="InterPro" id="IPR036259">
    <property type="entry name" value="MFS_trans_sf"/>
</dbReference>
<proteinExistence type="inferred from homology"/>
<dbReference type="InterPro" id="IPR005828">
    <property type="entry name" value="MFS_sugar_transport-like"/>
</dbReference>
<dbReference type="PANTHER" id="PTHR48022:SF64">
    <property type="entry name" value="MAJOR FACILITATOR SUPERFAMILY (MFS) PROFILE DOMAIN-CONTAINING PROTEIN"/>
    <property type="match status" value="1"/>
</dbReference>
<keyword evidence="5 9" id="KW-1133">Transmembrane helix</keyword>
<keyword evidence="3 7" id="KW-0813">Transport</keyword>
<dbReference type="PROSITE" id="PS00217">
    <property type="entry name" value="SUGAR_TRANSPORT_2"/>
    <property type="match status" value="1"/>
</dbReference>
<dbReference type="InterPro" id="IPR003663">
    <property type="entry name" value="Sugar/inositol_transpt"/>
</dbReference>
<dbReference type="FunFam" id="1.20.1250.20:FF:000134">
    <property type="entry name" value="MFS sugar transporter protein"/>
    <property type="match status" value="1"/>
</dbReference>
<keyword evidence="6 9" id="KW-0472">Membrane</keyword>
<evidence type="ECO:0000256" key="9">
    <source>
        <dbReference type="SAM" id="Phobius"/>
    </source>
</evidence>
<evidence type="ECO:0000256" key="6">
    <source>
        <dbReference type="ARBA" id="ARBA00023136"/>
    </source>
</evidence>
<dbReference type="Proteomes" id="UP000027730">
    <property type="component" value="Unassembled WGS sequence"/>
</dbReference>
<gene>
    <name evidence="11" type="ORF">M436DRAFT_76631</name>
</gene>
<feature type="compositionally biased region" description="Basic and acidic residues" evidence="8">
    <location>
        <begin position="499"/>
        <end position="509"/>
    </location>
</feature>
<evidence type="ECO:0000256" key="3">
    <source>
        <dbReference type="ARBA" id="ARBA00022448"/>
    </source>
</evidence>
<dbReference type="HOGENOM" id="CLU_001265_30_13_1"/>
<dbReference type="GO" id="GO:0005351">
    <property type="term" value="F:carbohydrate:proton symporter activity"/>
    <property type="evidence" value="ECO:0007669"/>
    <property type="project" value="TreeGrafter"/>
</dbReference>
<feature type="region of interest" description="Disordered" evidence="8">
    <location>
        <begin position="499"/>
        <end position="519"/>
    </location>
</feature>
<evidence type="ECO:0000256" key="4">
    <source>
        <dbReference type="ARBA" id="ARBA00022692"/>
    </source>
</evidence>
<feature type="transmembrane region" description="Helical" evidence="9">
    <location>
        <begin position="74"/>
        <end position="95"/>
    </location>
</feature>
<name>A0A074WFR2_9PEZI</name>
<dbReference type="Gene3D" id="1.20.1250.20">
    <property type="entry name" value="MFS general substrate transporter like domains"/>
    <property type="match status" value="1"/>
</dbReference>
<evidence type="ECO:0000256" key="2">
    <source>
        <dbReference type="ARBA" id="ARBA00010992"/>
    </source>
</evidence>
<evidence type="ECO:0000256" key="8">
    <source>
        <dbReference type="SAM" id="MobiDB-lite"/>
    </source>
</evidence>
<dbReference type="EMBL" id="KL584726">
    <property type="protein sequence ID" value="KEQ68697.1"/>
    <property type="molecule type" value="Genomic_DNA"/>
</dbReference>
<dbReference type="SUPFAM" id="SSF103473">
    <property type="entry name" value="MFS general substrate transporter"/>
    <property type="match status" value="1"/>
</dbReference>
<dbReference type="OrthoDB" id="6133115at2759"/>
<dbReference type="Pfam" id="PF00083">
    <property type="entry name" value="Sugar_tr"/>
    <property type="match status" value="1"/>
</dbReference>
<dbReference type="InterPro" id="IPR050360">
    <property type="entry name" value="MFS_Sugar_Transporters"/>
</dbReference>
<dbReference type="NCBIfam" id="TIGR00879">
    <property type="entry name" value="SP"/>
    <property type="match status" value="1"/>
</dbReference>
<evidence type="ECO:0000313" key="11">
    <source>
        <dbReference type="EMBL" id="KEQ68697.1"/>
    </source>
</evidence>
<feature type="transmembrane region" description="Helical" evidence="9">
    <location>
        <begin position="102"/>
        <end position="124"/>
    </location>
</feature>
<feature type="transmembrane region" description="Helical" evidence="9">
    <location>
        <begin position="423"/>
        <end position="441"/>
    </location>
</feature>
<comment type="subcellular location">
    <subcellularLocation>
        <location evidence="1">Membrane</location>
        <topology evidence="1">Multi-pass membrane protein</topology>
    </subcellularLocation>
</comment>
<evidence type="ECO:0000259" key="10">
    <source>
        <dbReference type="PROSITE" id="PS50850"/>
    </source>
</evidence>
<dbReference type="GO" id="GO:0016020">
    <property type="term" value="C:membrane"/>
    <property type="evidence" value="ECO:0007669"/>
    <property type="project" value="UniProtKB-SubCell"/>
</dbReference>
<dbReference type="InterPro" id="IPR005829">
    <property type="entry name" value="Sugar_transporter_CS"/>
</dbReference>
<evidence type="ECO:0000256" key="1">
    <source>
        <dbReference type="ARBA" id="ARBA00004141"/>
    </source>
</evidence>
<dbReference type="PANTHER" id="PTHR48022">
    <property type="entry name" value="PLASTIDIC GLUCOSE TRANSPORTER 4"/>
    <property type="match status" value="1"/>
</dbReference>
<feature type="transmembrane region" description="Helical" evidence="9">
    <location>
        <begin position="322"/>
        <end position="339"/>
    </location>
</feature>
<reference evidence="11 12" key="1">
    <citation type="journal article" date="2014" name="BMC Genomics">
        <title>Genome sequencing of four Aureobasidium pullulans varieties: biotechnological potential, stress tolerance, and description of new species.</title>
        <authorList>
            <person name="Gostin Ar C."/>
            <person name="Ohm R.A."/>
            <person name="Kogej T."/>
            <person name="Sonjak S."/>
            <person name="Turk M."/>
            <person name="Zajc J."/>
            <person name="Zalar P."/>
            <person name="Grube M."/>
            <person name="Sun H."/>
            <person name="Han J."/>
            <person name="Sharma A."/>
            <person name="Chiniquy J."/>
            <person name="Ngan C.Y."/>
            <person name="Lipzen A."/>
            <person name="Barry K."/>
            <person name="Grigoriev I.V."/>
            <person name="Gunde-Cimerman N."/>
        </authorList>
    </citation>
    <scope>NUCLEOTIDE SEQUENCE [LARGE SCALE GENOMIC DNA]</scope>
    <source>
        <strain evidence="11 12">CBS 147.97</strain>
    </source>
</reference>
<feature type="transmembrane region" description="Helical" evidence="9">
    <location>
        <begin position="377"/>
        <end position="402"/>
    </location>
</feature>
<sequence>MASTQQEIAQLMADVTPWYKDPGRRKLYALLLIALLSSATNGYDGSLMNGVQSITIVYPDKAIVFNYPHGSTQGLLNCIQTVGGLVSLILGPYMADYGGRKWTIFLGCCTVVIAGIVQCFSVNIHMFTAARFLIGMGSGFSGLGSPLLITELAHPAERGKITALYNTQYYFGAFLGGWITFGTLYINSNWSWRLPSLLQAAPSLVQVFLVFLLPESPRWLVSRGRNEEALKILAKYHANGNPDDGFVQFEFAEMQATIKLGEQSGRWKDLFATRANRKRVFLCLCCGVFAQFSGTSLTGYYLHNILEDIGIDSPNYQNKLNGFILMVNMVEAWFWASMVDRFGRRPLFLIAAGGMCCTFATWIALTARQLQNPKQTSWGKGVIAMIFFHNFFYNFAWISLSISYPLEILNFKIRANGLLMQNIATYVCLAISQYVIPLGIAAGSWKFYFFFEGWLVIQLVTVFFCFPETKGATLEEINQTVDGADAVEEIKVKAHEIEDNQELRQRHEPGLQAPEYARA</sequence>
<evidence type="ECO:0000313" key="12">
    <source>
        <dbReference type="Proteomes" id="UP000027730"/>
    </source>
</evidence>
<protein>
    <submittedName>
        <fullName evidence="11">Putative transporter</fullName>
    </submittedName>
</protein>
<feature type="transmembrane region" description="Helical" evidence="9">
    <location>
        <begin position="346"/>
        <end position="365"/>
    </location>
</feature>
<evidence type="ECO:0000256" key="5">
    <source>
        <dbReference type="ARBA" id="ARBA00022989"/>
    </source>
</evidence>
<feature type="transmembrane region" description="Helical" evidence="9">
    <location>
        <begin position="169"/>
        <end position="186"/>
    </location>
</feature>
<dbReference type="AlphaFoldDB" id="A0A074WFR2"/>
<comment type="similarity">
    <text evidence="2 7">Belongs to the major facilitator superfamily. Sugar transporter (TC 2.A.1.1) family.</text>
</comment>
<accession>A0A074WFR2</accession>
<keyword evidence="4 9" id="KW-0812">Transmembrane</keyword>
<dbReference type="STRING" id="1043004.A0A074WFR2"/>
<dbReference type="PROSITE" id="PS50850">
    <property type="entry name" value="MFS"/>
    <property type="match status" value="1"/>
</dbReference>
<dbReference type="RefSeq" id="XP_013422944.1">
    <property type="nucleotide sequence ID" value="XM_013567490.1"/>
</dbReference>
<organism evidence="11 12">
    <name type="scientific">Aureobasidium namibiae CBS 147.97</name>
    <dbReference type="NCBI Taxonomy" id="1043004"/>
    <lineage>
        <taxon>Eukaryota</taxon>
        <taxon>Fungi</taxon>
        <taxon>Dikarya</taxon>
        <taxon>Ascomycota</taxon>
        <taxon>Pezizomycotina</taxon>
        <taxon>Dothideomycetes</taxon>
        <taxon>Dothideomycetidae</taxon>
        <taxon>Dothideales</taxon>
        <taxon>Saccotheciaceae</taxon>
        <taxon>Aureobasidium</taxon>
    </lineage>
</organism>
<feature type="domain" description="Major facilitator superfamily (MFS) profile" evidence="10">
    <location>
        <begin position="30"/>
        <end position="470"/>
    </location>
</feature>
<feature type="transmembrane region" description="Helical" evidence="9">
    <location>
        <begin position="280"/>
        <end position="302"/>
    </location>
</feature>